<organism evidence="1 2">
    <name type="scientific">Paramuricea clavata</name>
    <name type="common">Red gorgonian</name>
    <name type="synonym">Violescent sea-whip</name>
    <dbReference type="NCBI Taxonomy" id="317549"/>
    <lineage>
        <taxon>Eukaryota</taxon>
        <taxon>Metazoa</taxon>
        <taxon>Cnidaria</taxon>
        <taxon>Anthozoa</taxon>
        <taxon>Octocorallia</taxon>
        <taxon>Malacalcyonacea</taxon>
        <taxon>Plexauridae</taxon>
        <taxon>Paramuricea</taxon>
    </lineage>
</organism>
<name>A0A7D9JP04_PARCT</name>
<reference evidence="1" key="1">
    <citation type="submission" date="2020-04" db="EMBL/GenBank/DDBJ databases">
        <authorList>
            <person name="Alioto T."/>
            <person name="Alioto T."/>
            <person name="Gomez Garrido J."/>
        </authorList>
    </citation>
    <scope>NUCLEOTIDE SEQUENCE</scope>
    <source>
        <strain evidence="1">A484AB</strain>
    </source>
</reference>
<accession>A0A7D9JP04</accession>
<sequence>INNKLLEISSEEKDLGIWVPGALTWSKHTFDRCAKANKLLGFLRRSAVEVKNANTRRTLYLAIVRPALGYATQVESPQSIKLVERQSAFNTELHNFSLSCPSPVQNPTKTD</sequence>
<comment type="caution">
    <text evidence="1">The sequence shown here is derived from an EMBL/GenBank/DDBJ whole genome shotgun (WGS) entry which is preliminary data.</text>
</comment>
<proteinExistence type="predicted"/>
<dbReference type="AlphaFoldDB" id="A0A7D9JP04"/>
<evidence type="ECO:0000313" key="1">
    <source>
        <dbReference type="EMBL" id="CAB4032767.1"/>
    </source>
</evidence>
<feature type="non-terminal residue" evidence="1">
    <location>
        <position position="1"/>
    </location>
</feature>
<dbReference type="EMBL" id="CACRXK020018681">
    <property type="protein sequence ID" value="CAB4032767.1"/>
    <property type="molecule type" value="Genomic_DNA"/>
</dbReference>
<gene>
    <name evidence="1" type="ORF">PACLA_8A007289</name>
</gene>
<evidence type="ECO:0000313" key="2">
    <source>
        <dbReference type="Proteomes" id="UP001152795"/>
    </source>
</evidence>
<keyword evidence="2" id="KW-1185">Reference proteome</keyword>
<dbReference type="Proteomes" id="UP001152795">
    <property type="component" value="Unassembled WGS sequence"/>
</dbReference>
<protein>
    <submittedName>
        <fullName evidence="1">Uncharacterized protein</fullName>
    </submittedName>
</protein>